<reference evidence="1" key="1">
    <citation type="submission" date="2019-06" db="EMBL/GenBank/DDBJ databases">
        <title>Complete genome sequence of Methanobrevibacter arboriphilus strain SA.</title>
        <authorList>
            <person name="Asakawa S."/>
        </authorList>
    </citation>
    <scope>NUCLEOTIDE SEQUENCE</scope>
    <source>
        <strain evidence="1">SA</strain>
    </source>
</reference>
<sequence>MNFKNYWVFLGLIAGLLFGIATPFSKLLLADLNSFQLSGLLYLGSGIVIIPSIIKNFNNFYKAKDVVKDENTSKKSFLEVKFDKNFIKILLIILFGGILGPLFLMIGLSHNSASSTAVWLNMELVATAILGLIFFKDNLDKFASIGLLLTFIAGLIVSWGNGFGDIFSIIFIILACFSWGLDNQLTSIVDGYSPEFITFVKGIFGGGVNLTIGMIIASQMISLNLIFYGIILGLVSYGLSIVFFVSSAQNLGATRSQILFATAPFWGIMFSIFIGEPLTFNLIIAIILLIVAVLITNNIVHNHKHYHNKVEHVHLHSHDDGHHVHKHDSNDFEIYNKDKDKNKKHTHTHVHNEKYHEHNHFPDLHHKHDH</sequence>
<evidence type="ECO:0000313" key="1">
    <source>
        <dbReference type="EMBL" id="BBL60989.1"/>
    </source>
</evidence>
<keyword evidence="2" id="KW-1185">Reference proteome</keyword>
<name>A0ACA8R0T9_METAZ</name>
<proteinExistence type="predicted"/>
<protein>
    <submittedName>
        <fullName evidence="1">Membrane protein</fullName>
    </submittedName>
</protein>
<dbReference type="EMBL" id="AP019779">
    <property type="protein sequence ID" value="BBL60989.1"/>
    <property type="molecule type" value="Genomic_DNA"/>
</dbReference>
<evidence type="ECO:0000313" key="2">
    <source>
        <dbReference type="Proteomes" id="UP000825015"/>
    </source>
</evidence>
<accession>A0ACA8R0T9</accession>
<organism evidence="1 2">
    <name type="scientific">Methanobrevibacter arboriphilus</name>
    <dbReference type="NCBI Taxonomy" id="39441"/>
    <lineage>
        <taxon>Archaea</taxon>
        <taxon>Methanobacteriati</taxon>
        <taxon>Methanobacteriota</taxon>
        <taxon>Methanomada group</taxon>
        <taxon>Methanobacteria</taxon>
        <taxon>Methanobacteriales</taxon>
        <taxon>Methanobacteriaceae</taxon>
        <taxon>Methanobrevibacter</taxon>
    </lineage>
</organism>
<dbReference type="Proteomes" id="UP000825015">
    <property type="component" value="Chromosome"/>
</dbReference>
<gene>
    <name evidence="1" type="ORF">MarbSA_00290</name>
</gene>